<protein>
    <submittedName>
        <fullName evidence="1">ABC transporter substrate-binding protein</fullName>
    </submittedName>
</protein>
<reference evidence="1 2" key="1">
    <citation type="submission" date="2024-08" db="EMBL/GenBank/DDBJ databases">
        <title>Whole-genome sequencing of halo(alkali)philic microorganisms from hypersaline lakes.</title>
        <authorList>
            <person name="Sorokin D.Y."/>
            <person name="Merkel A.Y."/>
            <person name="Messina E."/>
            <person name="Yakimov M."/>
        </authorList>
    </citation>
    <scope>NUCLEOTIDE SEQUENCE [LARGE SCALE GENOMIC DNA]</scope>
    <source>
        <strain evidence="1 2">AB-hyl4</strain>
    </source>
</reference>
<gene>
    <name evidence="1" type="ORF">ACERK3_11315</name>
</gene>
<proteinExistence type="predicted"/>
<evidence type="ECO:0000313" key="2">
    <source>
        <dbReference type="Proteomes" id="UP001575105"/>
    </source>
</evidence>
<dbReference type="Gene3D" id="3.40.190.10">
    <property type="entry name" value="Periplasmic binding protein-like II"/>
    <property type="match status" value="1"/>
</dbReference>
<dbReference type="PANTHER" id="PTHR43649">
    <property type="entry name" value="ARABINOSE-BINDING PROTEIN-RELATED"/>
    <property type="match status" value="1"/>
</dbReference>
<evidence type="ECO:0000313" key="1">
    <source>
        <dbReference type="EMBL" id="MFA9478881.1"/>
    </source>
</evidence>
<dbReference type="SUPFAM" id="SSF53850">
    <property type="entry name" value="Periplasmic binding protein-like II"/>
    <property type="match status" value="1"/>
</dbReference>
<keyword evidence="2" id="KW-1185">Reference proteome</keyword>
<name>A0ABV4U5S2_9BACT</name>
<dbReference type="Proteomes" id="UP001575105">
    <property type="component" value="Unassembled WGS sequence"/>
</dbReference>
<dbReference type="RefSeq" id="WP_425345989.1">
    <property type="nucleotide sequence ID" value="NZ_JBGUBD010000006.1"/>
</dbReference>
<comment type="caution">
    <text evidence="1">The sequence shown here is derived from an EMBL/GenBank/DDBJ whole genome shotgun (WGS) entry which is preliminary data.</text>
</comment>
<accession>A0ABV4U5S2</accession>
<dbReference type="InterPro" id="IPR050490">
    <property type="entry name" value="Bact_solute-bd_prot1"/>
</dbReference>
<dbReference type="EMBL" id="JBGUBD010000006">
    <property type="protein sequence ID" value="MFA9478881.1"/>
    <property type="molecule type" value="Genomic_DNA"/>
</dbReference>
<dbReference type="PANTHER" id="PTHR43649:SF12">
    <property type="entry name" value="DIACETYLCHITOBIOSE BINDING PROTEIN DASA"/>
    <property type="match status" value="1"/>
</dbReference>
<organism evidence="1 2">
    <name type="scientific">Natronomicrosphaera hydrolytica</name>
    <dbReference type="NCBI Taxonomy" id="3242702"/>
    <lineage>
        <taxon>Bacteria</taxon>
        <taxon>Pseudomonadati</taxon>
        <taxon>Planctomycetota</taxon>
        <taxon>Phycisphaerae</taxon>
        <taxon>Phycisphaerales</taxon>
        <taxon>Phycisphaeraceae</taxon>
        <taxon>Natronomicrosphaera</taxon>
    </lineage>
</organism>
<sequence>MAKQELVDQVLWGQYRNRIRTRTVRELDPKSGMTPESWQRCDVLQVSTFDLHMAGMVSEFEPVPADLCKIASACFAPEVLEQCCSHDGQLMMLPIITNPTVCYAHRPAFEKAGLALPLAGWSWPTFVETCRTLRASHERPLGLFPVSGLTFEPMMWAHDCDYFDAIGGVSLPRESFHRSMSLLRELLNEQLCVDMYELLHTPWDYLRSGNICLTFMGPDLTRTLGDALPDWSLVPLPHNGSPVTPVVVFGLVVPRGQADTDRIWDLLRDMFADGRFSALGEVSKIFPAHIDGQHRWAGNGVQNANIMRQSLEHSRFLPARKGFMRWVMPVYRILTQVMHGETDIEIARCEIRRLLQESRIHRHDLLAIT</sequence>